<feature type="domain" description="UDP-glucose/GDP-mannose dehydrogenase N-terminal" evidence="2">
    <location>
        <begin position="1"/>
        <end position="76"/>
    </location>
</feature>
<dbReference type="GO" id="GO:0000271">
    <property type="term" value="P:polysaccharide biosynthetic process"/>
    <property type="evidence" value="ECO:0007669"/>
    <property type="project" value="InterPro"/>
</dbReference>
<dbReference type="InterPro" id="IPR017476">
    <property type="entry name" value="UDP-Glc/GDP-Man"/>
</dbReference>
<dbReference type="Gene3D" id="3.40.50.720">
    <property type="entry name" value="NAD(P)-binding Rossmann-like Domain"/>
    <property type="match status" value="1"/>
</dbReference>
<dbReference type="InterPro" id="IPR028359">
    <property type="entry name" value="UDP_ManNAc/GlcNAc_DH"/>
</dbReference>
<dbReference type="PANTHER" id="PTHR43491">
    <property type="entry name" value="UDP-N-ACETYL-D-MANNOSAMINE DEHYDROGENASE"/>
    <property type="match status" value="1"/>
</dbReference>
<dbReference type="PIRSF" id="PIRSF000124">
    <property type="entry name" value="UDPglc_GDPman_dh"/>
    <property type="match status" value="1"/>
</dbReference>
<evidence type="ECO:0000313" key="3">
    <source>
        <dbReference type="EMBL" id="MCO1337225.1"/>
    </source>
</evidence>
<name>A0A9X2ESX0_9GAMM</name>
<feature type="non-terminal residue" evidence="3">
    <location>
        <position position="76"/>
    </location>
</feature>
<dbReference type="AlphaFoldDB" id="A0A9X2ESX0"/>
<dbReference type="PIRSF" id="PIRSF500136">
    <property type="entry name" value="UDP_ManNAc_DH"/>
    <property type="match status" value="1"/>
</dbReference>
<dbReference type="PANTHER" id="PTHR43491:SF2">
    <property type="entry name" value="UDP-N-ACETYL-D-MANNOSAMINE DEHYDROGENASE"/>
    <property type="match status" value="1"/>
</dbReference>
<sequence>TVPTPVDESKQPDLSPLRRASQAIGSILQSGSVVIYESTVYPGATEEVCVPELEAASGMTFNQDFFVGYSPERINP</sequence>
<feature type="non-terminal residue" evidence="3">
    <location>
        <position position="1"/>
    </location>
</feature>
<evidence type="ECO:0000313" key="4">
    <source>
        <dbReference type="Proteomes" id="UP001139028"/>
    </source>
</evidence>
<keyword evidence="4" id="KW-1185">Reference proteome</keyword>
<dbReference type="GO" id="GO:0051287">
    <property type="term" value="F:NAD binding"/>
    <property type="evidence" value="ECO:0007669"/>
    <property type="project" value="InterPro"/>
</dbReference>
<dbReference type="InterPro" id="IPR036291">
    <property type="entry name" value="NAD(P)-bd_dom_sf"/>
</dbReference>
<organism evidence="3 4">
    <name type="scientific">Microbulbifer okhotskensis</name>
    <dbReference type="NCBI Taxonomy" id="2926617"/>
    <lineage>
        <taxon>Bacteria</taxon>
        <taxon>Pseudomonadati</taxon>
        <taxon>Pseudomonadota</taxon>
        <taxon>Gammaproteobacteria</taxon>
        <taxon>Cellvibrionales</taxon>
        <taxon>Microbulbiferaceae</taxon>
        <taxon>Microbulbifer</taxon>
    </lineage>
</organism>
<dbReference type="GO" id="GO:0016616">
    <property type="term" value="F:oxidoreductase activity, acting on the CH-OH group of donors, NAD or NADP as acceptor"/>
    <property type="evidence" value="ECO:0007669"/>
    <property type="project" value="InterPro"/>
</dbReference>
<accession>A0A9X2ESX0</accession>
<dbReference type="GO" id="GO:0016628">
    <property type="term" value="F:oxidoreductase activity, acting on the CH-CH group of donors, NAD or NADP as acceptor"/>
    <property type="evidence" value="ECO:0007669"/>
    <property type="project" value="InterPro"/>
</dbReference>
<proteinExistence type="inferred from homology"/>
<dbReference type="EMBL" id="JALBWM010000527">
    <property type="protein sequence ID" value="MCO1337225.1"/>
    <property type="molecule type" value="Genomic_DNA"/>
</dbReference>
<evidence type="ECO:0000259" key="2">
    <source>
        <dbReference type="Pfam" id="PF03721"/>
    </source>
</evidence>
<dbReference type="Proteomes" id="UP001139028">
    <property type="component" value="Unassembled WGS sequence"/>
</dbReference>
<dbReference type="Pfam" id="PF03721">
    <property type="entry name" value="UDPG_MGDP_dh_N"/>
    <property type="match status" value="1"/>
</dbReference>
<protein>
    <submittedName>
        <fullName evidence="3">Vi polysaccharide biosynthesis UDP-N-acetylglucosamine C-6 dehydrogenase TviB</fullName>
    </submittedName>
</protein>
<comment type="caution">
    <text evidence="3">The sequence shown here is derived from an EMBL/GenBank/DDBJ whole genome shotgun (WGS) entry which is preliminary data.</text>
</comment>
<comment type="similarity">
    <text evidence="1">Belongs to the UDP-glucose/GDP-mannose dehydrogenase family.</text>
</comment>
<reference evidence="3" key="1">
    <citation type="journal article" date="2022" name="Arch. Microbiol.">
        <title>Microbulbifer okhotskensis sp. nov., isolated from a deep bottom sediment of the Okhotsk Sea.</title>
        <authorList>
            <person name="Romanenko L."/>
            <person name="Kurilenko V."/>
            <person name="Otstavnykh N."/>
            <person name="Velansky P."/>
            <person name="Isaeva M."/>
            <person name="Mikhailov V."/>
        </authorList>
    </citation>
    <scope>NUCLEOTIDE SEQUENCE</scope>
    <source>
        <strain evidence="3">OS29</strain>
    </source>
</reference>
<dbReference type="InterPro" id="IPR001732">
    <property type="entry name" value="UDP-Glc/GDP-Man_DH_N"/>
</dbReference>
<evidence type="ECO:0000256" key="1">
    <source>
        <dbReference type="ARBA" id="ARBA00006601"/>
    </source>
</evidence>
<dbReference type="SUPFAM" id="SSF51735">
    <property type="entry name" value="NAD(P)-binding Rossmann-fold domains"/>
    <property type="match status" value="1"/>
</dbReference>
<gene>
    <name evidence="3" type="ORF">MO867_23170</name>
</gene>